<sequence length="327" mass="34343">MNARQFVVEHRRVVRPGVLLLSIPIMLWLVVRTVGAMGAGWSEAGHTVAGLELLWLPALTFFWWAGHCARAGQVTACLPGLSLSRALGLCFAGSAVANSLPLGGALSYGVSAAMIRSWGFDARATAGYFTLNQVSTVLLRVGFGAVSLAGFLLYGPAAHLGVAPLWISGGVALGLVALCAVLARGRFTGWAGRHLSALREDIGRALRRSGAQLVLSGLGYMLLLGILLHLCLLGLHVRESFPLVLAVVGIERMVTTVPLTPGGAGAAELTILTCLTAAGVPAASALAGALLYRFFTFLLEIPVGTAVIVAWRLRHRRARRQPTTTPA</sequence>
<comment type="caution">
    <text evidence="7">The sequence shown here is derived from an EMBL/GenBank/DDBJ whole genome shotgun (WGS) entry which is preliminary data.</text>
</comment>
<keyword evidence="2" id="KW-1003">Cell membrane</keyword>
<name>A0ABT9P8V4_9ACTN</name>
<accession>A0ABT9P8V4</accession>
<comment type="subcellular location">
    <subcellularLocation>
        <location evidence="1">Cell membrane</location>
        <topology evidence="1">Multi-pass membrane protein</topology>
    </subcellularLocation>
</comment>
<dbReference type="PANTHER" id="PTHR39087:SF2">
    <property type="entry name" value="UPF0104 MEMBRANE PROTEIN MJ1595"/>
    <property type="match status" value="1"/>
</dbReference>
<keyword evidence="5 6" id="KW-0472">Membrane</keyword>
<evidence type="ECO:0000256" key="3">
    <source>
        <dbReference type="ARBA" id="ARBA00022692"/>
    </source>
</evidence>
<evidence type="ECO:0000256" key="1">
    <source>
        <dbReference type="ARBA" id="ARBA00004651"/>
    </source>
</evidence>
<feature type="transmembrane region" description="Helical" evidence="6">
    <location>
        <begin position="163"/>
        <end position="183"/>
    </location>
</feature>
<feature type="transmembrane region" description="Helical" evidence="6">
    <location>
        <begin position="18"/>
        <end position="41"/>
    </location>
</feature>
<evidence type="ECO:0000313" key="8">
    <source>
        <dbReference type="Proteomes" id="UP001235712"/>
    </source>
</evidence>
<evidence type="ECO:0000256" key="5">
    <source>
        <dbReference type="ARBA" id="ARBA00023136"/>
    </source>
</evidence>
<keyword evidence="3 6" id="KW-0812">Transmembrane</keyword>
<keyword evidence="8" id="KW-1185">Reference proteome</keyword>
<evidence type="ECO:0000256" key="6">
    <source>
        <dbReference type="SAM" id="Phobius"/>
    </source>
</evidence>
<feature type="transmembrane region" description="Helical" evidence="6">
    <location>
        <begin position="137"/>
        <end position="157"/>
    </location>
</feature>
<keyword evidence="4 6" id="KW-1133">Transmembrane helix</keyword>
<dbReference type="RefSeq" id="WP_307247035.1">
    <property type="nucleotide sequence ID" value="NZ_JAUSQZ010000001.1"/>
</dbReference>
<dbReference type="Pfam" id="PF03706">
    <property type="entry name" value="LPG_synthase_TM"/>
    <property type="match status" value="1"/>
</dbReference>
<dbReference type="InterPro" id="IPR022791">
    <property type="entry name" value="L-PG_synthase/AglD"/>
</dbReference>
<reference evidence="7 8" key="1">
    <citation type="submission" date="2023-07" db="EMBL/GenBank/DDBJ databases">
        <title>Sequencing the genomes of 1000 actinobacteria strains.</title>
        <authorList>
            <person name="Klenk H.-P."/>
        </authorList>
    </citation>
    <scope>NUCLEOTIDE SEQUENCE [LARGE SCALE GENOMIC DNA]</scope>
    <source>
        <strain evidence="7 8">DSM 44388</strain>
    </source>
</reference>
<evidence type="ECO:0000256" key="4">
    <source>
        <dbReference type="ARBA" id="ARBA00022989"/>
    </source>
</evidence>
<evidence type="ECO:0000313" key="7">
    <source>
        <dbReference type="EMBL" id="MDP9829131.1"/>
    </source>
</evidence>
<dbReference type="PANTHER" id="PTHR39087">
    <property type="entry name" value="UPF0104 MEMBRANE PROTEIN MJ1595"/>
    <property type="match status" value="1"/>
</dbReference>
<organism evidence="7 8">
    <name type="scientific">Kineosporia succinea</name>
    <dbReference type="NCBI Taxonomy" id="84632"/>
    <lineage>
        <taxon>Bacteria</taxon>
        <taxon>Bacillati</taxon>
        <taxon>Actinomycetota</taxon>
        <taxon>Actinomycetes</taxon>
        <taxon>Kineosporiales</taxon>
        <taxon>Kineosporiaceae</taxon>
        <taxon>Kineosporia</taxon>
    </lineage>
</organism>
<dbReference type="Proteomes" id="UP001235712">
    <property type="component" value="Unassembled WGS sequence"/>
</dbReference>
<protein>
    <submittedName>
        <fullName evidence="7">Uncharacterized membrane protein YbhN (UPF0104 family)</fullName>
    </submittedName>
</protein>
<feature type="transmembrane region" description="Helical" evidence="6">
    <location>
        <begin position="213"/>
        <end position="235"/>
    </location>
</feature>
<evidence type="ECO:0000256" key="2">
    <source>
        <dbReference type="ARBA" id="ARBA00022475"/>
    </source>
</evidence>
<feature type="transmembrane region" description="Helical" evidence="6">
    <location>
        <begin position="290"/>
        <end position="311"/>
    </location>
</feature>
<dbReference type="EMBL" id="JAUSQZ010000001">
    <property type="protein sequence ID" value="MDP9829131.1"/>
    <property type="molecule type" value="Genomic_DNA"/>
</dbReference>
<proteinExistence type="predicted"/>
<feature type="transmembrane region" description="Helical" evidence="6">
    <location>
        <begin position="47"/>
        <end position="65"/>
    </location>
</feature>
<gene>
    <name evidence="7" type="ORF">J2S57_004880</name>
</gene>